<organism evidence="1 2">
    <name type="scientific">Brachionus plicatilis</name>
    <name type="common">Marine rotifer</name>
    <name type="synonym">Brachionus muelleri</name>
    <dbReference type="NCBI Taxonomy" id="10195"/>
    <lineage>
        <taxon>Eukaryota</taxon>
        <taxon>Metazoa</taxon>
        <taxon>Spiralia</taxon>
        <taxon>Gnathifera</taxon>
        <taxon>Rotifera</taxon>
        <taxon>Eurotatoria</taxon>
        <taxon>Monogononta</taxon>
        <taxon>Pseudotrocha</taxon>
        <taxon>Ploima</taxon>
        <taxon>Brachionidae</taxon>
        <taxon>Brachionus</taxon>
    </lineage>
</organism>
<dbReference type="Proteomes" id="UP000276133">
    <property type="component" value="Unassembled WGS sequence"/>
</dbReference>
<dbReference type="AlphaFoldDB" id="A0A3M7SXR3"/>
<dbReference type="EMBL" id="REGN01000640">
    <property type="protein sequence ID" value="RNA40487.1"/>
    <property type="molecule type" value="Genomic_DNA"/>
</dbReference>
<accession>A0A3M7SXR3</accession>
<sequence length="76" mass="8912">MTFEVKLTHAYSSTLIMSTKLQVFVLTEKKHRINNVGIRANCKKNKFFQKQLLDMSCQTKKFTRSIILIHNMSSNF</sequence>
<protein>
    <submittedName>
        <fullName evidence="1">Uncharacterized protein</fullName>
    </submittedName>
</protein>
<gene>
    <name evidence="1" type="ORF">BpHYR1_036989</name>
</gene>
<proteinExistence type="predicted"/>
<evidence type="ECO:0000313" key="1">
    <source>
        <dbReference type="EMBL" id="RNA40487.1"/>
    </source>
</evidence>
<reference evidence="1 2" key="1">
    <citation type="journal article" date="2018" name="Sci. Rep.">
        <title>Genomic signatures of local adaptation to the degree of environmental predictability in rotifers.</title>
        <authorList>
            <person name="Franch-Gras L."/>
            <person name="Hahn C."/>
            <person name="Garcia-Roger E.M."/>
            <person name="Carmona M.J."/>
            <person name="Serra M."/>
            <person name="Gomez A."/>
        </authorList>
    </citation>
    <scope>NUCLEOTIDE SEQUENCE [LARGE SCALE GENOMIC DNA]</scope>
    <source>
        <strain evidence="1">HYR1</strain>
    </source>
</reference>
<name>A0A3M7SXR3_BRAPC</name>
<keyword evidence="2" id="KW-1185">Reference proteome</keyword>
<evidence type="ECO:0000313" key="2">
    <source>
        <dbReference type="Proteomes" id="UP000276133"/>
    </source>
</evidence>
<comment type="caution">
    <text evidence="1">The sequence shown here is derived from an EMBL/GenBank/DDBJ whole genome shotgun (WGS) entry which is preliminary data.</text>
</comment>